<dbReference type="EMBL" id="FIGZ01000003">
    <property type="protein sequence ID" value="CYU65881.1"/>
    <property type="molecule type" value="Genomic_DNA"/>
</dbReference>
<name>A0A116L0E1_STRSU</name>
<dbReference type="Proteomes" id="UP000072083">
    <property type="component" value="Unassembled WGS sequence"/>
</dbReference>
<reference evidence="1 2" key="1">
    <citation type="submission" date="2016-02" db="EMBL/GenBank/DDBJ databases">
        <authorList>
            <consortium name="Pathogen Informatics"/>
        </authorList>
    </citation>
    <scope>NUCLEOTIDE SEQUENCE [LARGE SCALE GENOMIC DNA]</scope>
    <source>
        <strain evidence="1 2">LSS44</strain>
    </source>
</reference>
<evidence type="ECO:0000313" key="1">
    <source>
        <dbReference type="EMBL" id="CYU65881.1"/>
    </source>
</evidence>
<proteinExistence type="predicted"/>
<protein>
    <submittedName>
        <fullName evidence="1">Uncharacterized protein</fullName>
    </submittedName>
</protein>
<dbReference type="AlphaFoldDB" id="A0A116L0E1"/>
<sequence length="312" mass="36800">MGGLQLFMKKTLLLFEQIETFEQFFATNISHPLVDVYTPYRAVSSQVAHNIRAISKRLPGDFFHRYWLEAWKDNLANYDTIVVFDNAVTPKLLKYIKEHISSQTALKIWLWNVPNEHIDYLKENFDVYCFDKTYSEKQGLSFIEQFYILDNIREEQTELLQDFYFIGVDKGRLEQLYQLAEIIEDSQMTYLFDIFSNARNSDYKGINYLDTKITYSEIIEKIQQSKAIVEINKEGQMGLTLRALESIFFKIKLITTNSCVKNYDFYHPNNIFVLEQSTAEDLIEFMSKPYVSLPESTIEKYSFSNWISTITK</sequence>
<organism evidence="1 2">
    <name type="scientific">Streptococcus suis</name>
    <dbReference type="NCBI Taxonomy" id="1307"/>
    <lineage>
        <taxon>Bacteria</taxon>
        <taxon>Bacillati</taxon>
        <taxon>Bacillota</taxon>
        <taxon>Bacilli</taxon>
        <taxon>Lactobacillales</taxon>
        <taxon>Streptococcaceae</taxon>
        <taxon>Streptococcus</taxon>
    </lineage>
</organism>
<evidence type="ECO:0000313" key="2">
    <source>
        <dbReference type="Proteomes" id="UP000072083"/>
    </source>
</evidence>
<accession>A0A116L0E1</accession>
<gene>
    <name evidence="1" type="ORF">ERS132406_00553</name>
</gene>